<evidence type="ECO:0000313" key="2">
    <source>
        <dbReference type="EMBL" id="RPD41963.1"/>
    </source>
</evidence>
<keyword evidence="3" id="KW-1185">Reference proteome</keyword>
<reference evidence="3" key="1">
    <citation type="submission" date="2018-11" db="EMBL/GenBank/DDBJ databases">
        <title>Chitinophaga lutea sp.nov., isolate from arsenic contaminated soil.</title>
        <authorList>
            <person name="Zong Y."/>
        </authorList>
    </citation>
    <scope>NUCLEOTIDE SEQUENCE [LARGE SCALE GENOMIC DNA]</scope>
    <source>
        <strain evidence="3">YLT18</strain>
    </source>
</reference>
<dbReference type="Proteomes" id="UP000279089">
    <property type="component" value="Unassembled WGS sequence"/>
</dbReference>
<gene>
    <name evidence="2" type="ORF">EG028_07340</name>
</gene>
<protein>
    <submittedName>
        <fullName evidence="2">Uncharacterized protein</fullName>
    </submittedName>
</protein>
<dbReference type="EMBL" id="RMBX01000003">
    <property type="protein sequence ID" value="RPD41963.1"/>
    <property type="molecule type" value="Genomic_DNA"/>
</dbReference>
<evidence type="ECO:0000313" key="3">
    <source>
        <dbReference type="Proteomes" id="UP000279089"/>
    </source>
</evidence>
<sequence>MQRTSFLTKTAAFLSFCLFAIATQAWAGGDHLKVYLNNKLIHEQYVGEPVKLSNLQLDKANVNDQLTFHYSHCGKIGTGRKLSIRDDKGGVIREWKFADASGKQSGMVIAVKELLQLKQENLRFFYTATELPKGQLMASFQVTDKTTSWVPGSSVLQFLC</sequence>
<dbReference type="AlphaFoldDB" id="A0A3N4N2V3"/>
<comment type="caution">
    <text evidence="2">The sequence shown here is derived from an EMBL/GenBank/DDBJ whole genome shotgun (WGS) entry which is preliminary data.</text>
</comment>
<proteinExistence type="predicted"/>
<keyword evidence="1" id="KW-0732">Signal</keyword>
<dbReference type="OrthoDB" id="825403at2"/>
<feature type="signal peptide" evidence="1">
    <location>
        <begin position="1"/>
        <end position="27"/>
    </location>
</feature>
<evidence type="ECO:0000256" key="1">
    <source>
        <dbReference type="SAM" id="SignalP"/>
    </source>
</evidence>
<organism evidence="2 3">
    <name type="scientific">Chitinophaga barathri</name>
    <dbReference type="NCBI Taxonomy" id="1647451"/>
    <lineage>
        <taxon>Bacteria</taxon>
        <taxon>Pseudomonadati</taxon>
        <taxon>Bacteroidota</taxon>
        <taxon>Chitinophagia</taxon>
        <taxon>Chitinophagales</taxon>
        <taxon>Chitinophagaceae</taxon>
        <taxon>Chitinophaga</taxon>
    </lineage>
</organism>
<dbReference type="RefSeq" id="WP_120514938.1">
    <property type="nucleotide sequence ID" value="NZ_QXZY01000002.1"/>
</dbReference>
<name>A0A3N4N2V3_9BACT</name>
<accession>A0A3N4N2V3</accession>
<feature type="chain" id="PRO_5017999640" evidence="1">
    <location>
        <begin position="28"/>
        <end position="160"/>
    </location>
</feature>